<name>A0A8J2ZQ25_9BACI</name>
<accession>A0A8J2ZQ25</accession>
<dbReference type="PANTHER" id="PTHR11910">
    <property type="entry name" value="ATP SYNTHASE DELTA CHAIN"/>
    <property type="match status" value="1"/>
</dbReference>
<dbReference type="GO" id="GO:0005886">
    <property type="term" value="C:plasma membrane"/>
    <property type="evidence" value="ECO:0007669"/>
    <property type="project" value="UniProtKB-SubCell"/>
</dbReference>
<keyword evidence="2 8" id="KW-0813">Transport</keyword>
<dbReference type="InterPro" id="IPR020781">
    <property type="entry name" value="ATPase_OSCP/d_CS"/>
</dbReference>
<comment type="function">
    <text evidence="8">F(1)F(0) ATP synthase produces ATP from ADP in the presence of a proton or sodium gradient. F-type ATPases consist of two structural domains, F(1) containing the extramembraneous catalytic core and F(0) containing the membrane proton channel, linked together by a central stalk and a peripheral stalk. During catalysis, ATP synthesis in the catalytic domain of F(1) is coupled via a rotary mechanism of the central stalk subunits to proton translocation.</text>
</comment>
<evidence type="ECO:0000256" key="4">
    <source>
        <dbReference type="ARBA" id="ARBA00023065"/>
    </source>
</evidence>
<dbReference type="PRINTS" id="PR00125">
    <property type="entry name" value="ATPASEDELTA"/>
</dbReference>
<keyword evidence="5 8" id="KW-0472">Membrane</keyword>
<comment type="function">
    <text evidence="8">This protein is part of the stalk that links CF(0) to CF(1). It either transmits conformational changes from CF(0) to CF(1) or is implicated in proton conduction.</text>
</comment>
<dbReference type="HAMAP" id="MF_01416">
    <property type="entry name" value="ATP_synth_delta_bact"/>
    <property type="match status" value="1"/>
</dbReference>
<dbReference type="SUPFAM" id="SSF47928">
    <property type="entry name" value="N-terminal domain of the delta subunit of the F1F0-ATP synthase"/>
    <property type="match status" value="1"/>
</dbReference>
<dbReference type="InterPro" id="IPR026015">
    <property type="entry name" value="ATP_synth_OSCP/delta_N_sf"/>
</dbReference>
<dbReference type="Pfam" id="PF00213">
    <property type="entry name" value="OSCP"/>
    <property type="match status" value="1"/>
</dbReference>
<protein>
    <recommendedName>
        <fullName evidence="8">ATP synthase subunit delta</fullName>
    </recommendedName>
    <alternativeName>
        <fullName evidence="8">ATP synthase F(1) sector subunit delta</fullName>
    </alternativeName>
    <alternativeName>
        <fullName evidence="8">F-type ATPase subunit delta</fullName>
        <shortName evidence="8">F-ATPase subunit delta</shortName>
    </alternativeName>
</protein>
<comment type="similarity">
    <text evidence="8">Belongs to the ATPase delta chain family.</text>
</comment>
<dbReference type="NCBIfam" id="TIGR01145">
    <property type="entry name" value="ATP_synt_delta"/>
    <property type="match status" value="1"/>
</dbReference>
<evidence type="ECO:0000256" key="6">
    <source>
        <dbReference type="ARBA" id="ARBA00023196"/>
    </source>
</evidence>
<dbReference type="Proteomes" id="UP000602050">
    <property type="component" value="Unassembled WGS sequence"/>
</dbReference>
<dbReference type="PROSITE" id="PS00389">
    <property type="entry name" value="ATPASE_DELTA"/>
    <property type="match status" value="1"/>
</dbReference>
<dbReference type="EMBL" id="BMEV01000008">
    <property type="protein sequence ID" value="GGH71088.1"/>
    <property type="molecule type" value="Genomic_DNA"/>
</dbReference>
<keyword evidence="6 8" id="KW-0139">CF(1)</keyword>
<keyword evidence="7 8" id="KW-0066">ATP synthesis</keyword>
<dbReference type="RefSeq" id="WP_188390958.1">
    <property type="nucleotide sequence ID" value="NZ_BMEV01000008.1"/>
</dbReference>
<proteinExistence type="inferred from homology"/>
<organism evidence="9 10">
    <name type="scientific">Compostibacillus humi</name>
    <dbReference type="NCBI Taxonomy" id="1245525"/>
    <lineage>
        <taxon>Bacteria</taxon>
        <taxon>Bacillati</taxon>
        <taxon>Bacillota</taxon>
        <taxon>Bacilli</taxon>
        <taxon>Bacillales</taxon>
        <taxon>Bacillaceae</taxon>
        <taxon>Compostibacillus</taxon>
    </lineage>
</organism>
<dbReference type="GO" id="GO:0046933">
    <property type="term" value="F:proton-transporting ATP synthase activity, rotational mechanism"/>
    <property type="evidence" value="ECO:0007669"/>
    <property type="project" value="UniProtKB-UniRule"/>
</dbReference>
<dbReference type="AlphaFoldDB" id="A0A8J2ZQ25"/>
<keyword evidence="10" id="KW-1185">Reference proteome</keyword>
<keyword evidence="4 8" id="KW-0406">Ion transport</keyword>
<comment type="subcellular location">
    <subcellularLocation>
        <location evidence="8">Cell membrane</location>
        <topology evidence="8">Peripheral membrane protein</topology>
    </subcellularLocation>
    <subcellularLocation>
        <location evidence="1">Membrane</location>
    </subcellularLocation>
</comment>
<evidence type="ECO:0000256" key="3">
    <source>
        <dbReference type="ARBA" id="ARBA00022781"/>
    </source>
</evidence>
<evidence type="ECO:0000256" key="2">
    <source>
        <dbReference type="ARBA" id="ARBA00022448"/>
    </source>
</evidence>
<gene>
    <name evidence="8 9" type="primary">atpH</name>
    <name evidence="9" type="ORF">GCM10010978_06650</name>
</gene>
<evidence type="ECO:0000256" key="8">
    <source>
        <dbReference type="HAMAP-Rule" id="MF_01416"/>
    </source>
</evidence>
<evidence type="ECO:0000256" key="1">
    <source>
        <dbReference type="ARBA" id="ARBA00004370"/>
    </source>
</evidence>
<reference evidence="9" key="2">
    <citation type="submission" date="2020-09" db="EMBL/GenBank/DDBJ databases">
        <authorList>
            <person name="Sun Q."/>
            <person name="Zhou Y."/>
        </authorList>
    </citation>
    <scope>NUCLEOTIDE SEQUENCE</scope>
    <source>
        <strain evidence="9">CGMCC 1.12360</strain>
    </source>
</reference>
<comment type="caution">
    <text evidence="9">The sequence shown here is derived from an EMBL/GenBank/DDBJ whole genome shotgun (WGS) entry which is preliminary data.</text>
</comment>
<evidence type="ECO:0000313" key="9">
    <source>
        <dbReference type="EMBL" id="GGH71088.1"/>
    </source>
</evidence>
<sequence length="180" mass="20169">MSIVVAKRYADALFQLGQEKLTLDKFMEEFAVVREVFAGNEQLNKFLTHPGVSKAKKKQLIQDAFQGLQKDVVNTIKLLVERHHTAIIPAVIDEFSKMVKEEKGIVDAQVYSLRPLTDDEKLKLQDSLAKKLNKNALNIINLVDPTLIGGVKIRVGNTIYDGSISGKLKRIERNIVTANI</sequence>
<keyword evidence="8" id="KW-1003">Cell membrane</keyword>
<evidence type="ECO:0000256" key="7">
    <source>
        <dbReference type="ARBA" id="ARBA00023310"/>
    </source>
</evidence>
<dbReference type="Gene3D" id="1.10.520.20">
    <property type="entry name" value="N-terminal domain of the delta subunit of the F1F0-ATP synthase"/>
    <property type="match status" value="1"/>
</dbReference>
<dbReference type="NCBIfam" id="NF004403">
    <property type="entry name" value="PRK05758.2-4"/>
    <property type="match status" value="1"/>
</dbReference>
<evidence type="ECO:0000256" key="5">
    <source>
        <dbReference type="ARBA" id="ARBA00023136"/>
    </source>
</evidence>
<reference evidence="9" key="1">
    <citation type="journal article" date="2014" name="Int. J. Syst. Evol. Microbiol.">
        <title>Complete genome sequence of Corynebacterium casei LMG S-19264T (=DSM 44701T), isolated from a smear-ripened cheese.</title>
        <authorList>
            <consortium name="US DOE Joint Genome Institute (JGI-PGF)"/>
            <person name="Walter F."/>
            <person name="Albersmeier A."/>
            <person name="Kalinowski J."/>
            <person name="Ruckert C."/>
        </authorList>
    </citation>
    <scope>NUCLEOTIDE SEQUENCE</scope>
    <source>
        <strain evidence="9">CGMCC 1.12360</strain>
    </source>
</reference>
<dbReference type="GO" id="GO:0045259">
    <property type="term" value="C:proton-transporting ATP synthase complex"/>
    <property type="evidence" value="ECO:0007669"/>
    <property type="project" value="UniProtKB-KW"/>
</dbReference>
<evidence type="ECO:0000313" key="10">
    <source>
        <dbReference type="Proteomes" id="UP000602050"/>
    </source>
</evidence>
<keyword evidence="3 8" id="KW-0375">Hydrogen ion transport</keyword>
<dbReference type="InterPro" id="IPR000711">
    <property type="entry name" value="ATPase_OSCP/dsu"/>
</dbReference>